<keyword evidence="2" id="KW-1185">Reference proteome</keyword>
<dbReference type="AlphaFoldDB" id="A0A445HRN3"/>
<accession>A0A445HRN3</accession>
<sequence>VDEHPPQMYPFISKGQWKAFVAKRQCIEFKETISQTTSHEQLQDLQDKLSQPLNVLEYPGCVRPLLLNHVKFLIKYVIELDVLLPLPIEDARVMVVGDAIGAFVAWTTNFIDLVSMVPGKSKGEDSRKTNELDTKKQEIAKLEHQESSLAVGANNLPMYCKFVDMYVKDKLQDGALLNIDIERNIFGISYT</sequence>
<gene>
    <name evidence="1" type="ORF">D0Y65_034707</name>
</gene>
<feature type="non-terminal residue" evidence="1">
    <location>
        <position position="1"/>
    </location>
</feature>
<reference evidence="1 2" key="1">
    <citation type="submission" date="2018-09" db="EMBL/GenBank/DDBJ databases">
        <title>A high-quality reference genome of wild soybean provides a powerful tool to mine soybean genomes.</title>
        <authorList>
            <person name="Xie M."/>
            <person name="Chung C.Y.L."/>
            <person name="Li M.-W."/>
            <person name="Wong F.-L."/>
            <person name="Chan T.-F."/>
            <person name="Lam H.-M."/>
        </authorList>
    </citation>
    <scope>NUCLEOTIDE SEQUENCE [LARGE SCALE GENOMIC DNA]</scope>
    <source>
        <strain evidence="2">cv. W05</strain>
        <tissue evidence="1">Hypocotyl of etiolated seedlings</tissue>
    </source>
</reference>
<protein>
    <submittedName>
        <fullName evidence="1">Uncharacterized protein</fullName>
    </submittedName>
</protein>
<name>A0A445HRN3_GLYSO</name>
<evidence type="ECO:0000313" key="2">
    <source>
        <dbReference type="Proteomes" id="UP000289340"/>
    </source>
</evidence>
<dbReference type="PANTHER" id="PTHR33018:SF31">
    <property type="entry name" value="TRANSPOSASE, PTTA_EN_SPM, PLANT"/>
    <property type="match status" value="1"/>
</dbReference>
<dbReference type="Proteomes" id="UP000289340">
    <property type="component" value="Chromosome 12"/>
</dbReference>
<dbReference type="PANTHER" id="PTHR33018">
    <property type="entry name" value="OS10G0338966 PROTEIN-RELATED"/>
    <property type="match status" value="1"/>
</dbReference>
<organism evidence="1 2">
    <name type="scientific">Glycine soja</name>
    <name type="common">Wild soybean</name>
    <dbReference type="NCBI Taxonomy" id="3848"/>
    <lineage>
        <taxon>Eukaryota</taxon>
        <taxon>Viridiplantae</taxon>
        <taxon>Streptophyta</taxon>
        <taxon>Embryophyta</taxon>
        <taxon>Tracheophyta</taxon>
        <taxon>Spermatophyta</taxon>
        <taxon>Magnoliopsida</taxon>
        <taxon>eudicotyledons</taxon>
        <taxon>Gunneridae</taxon>
        <taxon>Pentapetalae</taxon>
        <taxon>rosids</taxon>
        <taxon>fabids</taxon>
        <taxon>Fabales</taxon>
        <taxon>Fabaceae</taxon>
        <taxon>Papilionoideae</taxon>
        <taxon>50 kb inversion clade</taxon>
        <taxon>NPAAA clade</taxon>
        <taxon>indigoferoid/millettioid clade</taxon>
        <taxon>Phaseoleae</taxon>
        <taxon>Glycine</taxon>
        <taxon>Glycine subgen. Soja</taxon>
    </lineage>
</organism>
<dbReference type="EMBL" id="QZWG01000012">
    <property type="protein sequence ID" value="RZB76342.1"/>
    <property type="molecule type" value="Genomic_DNA"/>
</dbReference>
<comment type="caution">
    <text evidence="1">The sequence shown here is derived from an EMBL/GenBank/DDBJ whole genome shotgun (WGS) entry which is preliminary data.</text>
</comment>
<proteinExistence type="predicted"/>
<evidence type="ECO:0000313" key="1">
    <source>
        <dbReference type="EMBL" id="RZB76342.1"/>
    </source>
</evidence>